<dbReference type="PANTHER" id="PTHR35282:SF2">
    <property type="entry name" value="F5D14.24 PROTEIN"/>
    <property type="match status" value="1"/>
</dbReference>
<feature type="compositionally biased region" description="Low complexity" evidence="1">
    <location>
        <begin position="116"/>
        <end position="138"/>
    </location>
</feature>
<dbReference type="PROSITE" id="PS51257">
    <property type="entry name" value="PROKAR_LIPOPROTEIN"/>
    <property type="match status" value="1"/>
</dbReference>
<organism evidence="3 4">
    <name type="scientific">Zizania palustris</name>
    <name type="common">Northern wild rice</name>
    <dbReference type="NCBI Taxonomy" id="103762"/>
    <lineage>
        <taxon>Eukaryota</taxon>
        <taxon>Viridiplantae</taxon>
        <taxon>Streptophyta</taxon>
        <taxon>Embryophyta</taxon>
        <taxon>Tracheophyta</taxon>
        <taxon>Spermatophyta</taxon>
        <taxon>Magnoliopsida</taxon>
        <taxon>Liliopsida</taxon>
        <taxon>Poales</taxon>
        <taxon>Poaceae</taxon>
        <taxon>BOP clade</taxon>
        <taxon>Oryzoideae</taxon>
        <taxon>Oryzeae</taxon>
        <taxon>Zizaniinae</taxon>
        <taxon>Zizania</taxon>
    </lineage>
</organism>
<comment type="caution">
    <text evidence="3">The sequence shown here is derived from an EMBL/GenBank/DDBJ whole genome shotgun (WGS) entry which is preliminary data.</text>
</comment>
<dbReference type="Proteomes" id="UP000729402">
    <property type="component" value="Unassembled WGS sequence"/>
</dbReference>
<feature type="region of interest" description="Disordered" evidence="1">
    <location>
        <begin position="116"/>
        <end position="176"/>
    </location>
</feature>
<gene>
    <name evidence="3" type="ORF">GUJ93_ZPchr0014g46700</name>
</gene>
<dbReference type="EMBL" id="JAAALK010000086">
    <property type="protein sequence ID" value="KAG8082948.1"/>
    <property type="molecule type" value="Genomic_DNA"/>
</dbReference>
<feature type="chain" id="PRO_5035194919" evidence="2">
    <location>
        <begin position="24"/>
        <end position="442"/>
    </location>
</feature>
<evidence type="ECO:0000313" key="3">
    <source>
        <dbReference type="EMBL" id="KAG8082948.1"/>
    </source>
</evidence>
<dbReference type="OrthoDB" id="695996at2759"/>
<evidence type="ECO:0000313" key="4">
    <source>
        <dbReference type="Proteomes" id="UP000729402"/>
    </source>
</evidence>
<sequence>MRTAKVCLLAALVAACLAYGAESAAARRSLTFDDVDVFPAGPRSDSGMCWELLLTLGMCKHDLLASFLTGCPVPRACCRAVCDVDEHCGPFTRAFVGSLLPHSLMRQCAATATHRAPNVRAAPPRVPAVSVASPRVPSGGARPPPSQDTYTSVLSPPPRAPKHLGPPKAFHRGTHTPPPMFKTSVQFAPPDHPRATSGATLPPSGQDAHTSVRVPPPGAPRFYLGPPKVFPRGTDTPPPRFQTSVQFAPPDDPRVSGGMPPPPRYHKSFRLPPDEEAEINAPLSSPNISIIPVSGGTYGTYVPPKTVHAYGGAAGTYGTYVPPKAVPAYGGAASGGGSEAPKLKMIFMKEIHSSPVSRKTFWLMASSAAPTEFTQEAARQSLIAISRSVPAMGEALSIKSPNGVMADGHDDGADKYRSKLISISNLSPDAQPTPCSPKNTAA</sequence>
<keyword evidence="4" id="KW-1185">Reference proteome</keyword>
<dbReference type="Pfam" id="PF21737">
    <property type="entry name" value="DUF6865"/>
    <property type="match status" value="1"/>
</dbReference>
<accession>A0A8J5SY20</accession>
<evidence type="ECO:0000256" key="1">
    <source>
        <dbReference type="SAM" id="MobiDB-lite"/>
    </source>
</evidence>
<reference evidence="3" key="2">
    <citation type="submission" date="2021-02" db="EMBL/GenBank/DDBJ databases">
        <authorList>
            <person name="Kimball J.A."/>
            <person name="Haas M.W."/>
            <person name="Macchietto M."/>
            <person name="Kono T."/>
            <person name="Duquette J."/>
            <person name="Shao M."/>
        </authorList>
    </citation>
    <scope>NUCLEOTIDE SEQUENCE</scope>
    <source>
        <tissue evidence="3">Fresh leaf tissue</tissue>
    </source>
</reference>
<feature type="signal peptide" evidence="2">
    <location>
        <begin position="1"/>
        <end position="23"/>
    </location>
</feature>
<feature type="region of interest" description="Disordered" evidence="1">
    <location>
        <begin position="190"/>
        <end position="210"/>
    </location>
</feature>
<dbReference type="PANTHER" id="PTHR35282">
    <property type="entry name" value="F5D14.24 PROTEIN"/>
    <property type="match status" value="1"/>
</dbReference>
<protein>
    <submittedName>
        <fullName evidence="3">Uncharacterized protein</fullName>
    </submittedName>
</protein>
<name>A0A8J5SY20_ZIZPA</name>
<reference evidence="3" key="1">
    <citation type="journal article" date="2021" name="bioRxiv">
        <title>Whole Genome Assembly and Annotation of Northern Wild Rice, Zizania palustris L., Supports a Whole Genome Duplication in the Zizania Genus.</title>
        <authorList>
            <person name="Haas M."/>
            <person name="Kono T."/>
            <person name="Macchietto M."/>
            <person name="Millas R."/>
            <person name="McGilp L."/>
            <person name="Shao M."/>
            <person name="Duquette J."/>
            <person name="Hirsch C.N."/>
            <person name="Kimball J."/>
        </authorList>
    </citation>
    <scope>NUCLEOTIDE SEQUENCE</scope>
    <source>
        <tissue evidence="3">Fresh leaf tissue</tissue>
    </source>
</reference>
<evidence type="ECO:0000256" key="2">
    <source>
        <dbReference type="SAM" id="SignalP"/>
    </source>
</evidence>
<keyword evidence="2" id="KW-0732">Signal</keyword>
<dbReference type="AlphaFoldDB" id="A0A8J5SY20"/>
<proteinExistence type="predicted"/>
<dbReference type="InterPro" id="IPR049198">
    <property type="entry name" value="DUF6865"/>
</dbReference>